<reference evidence="2" key="1">
    <citation type="submission" date="2014-09" db="EMBL/GenBank/DDBJ databases">
        <authorList>
            <person name="Magalhaes I.L.F."/>
            <person name="Oliveira U."/>
            <person name="Santos F.R."/>
            <person name="Vidigal T.H.D.A."/>
            <person name="Brescovit A.D."/>
            <person name="Santos A.J."/>
        </authorList>
    </citation>
    <scope>NUCLEOTIDE SEQUENCE</scope>
    <source>
        <tissue evidence="2">Shoot tissue taken approximately 20 cm above the soil surface</tissue>
    </source>
</reference>
<keyword evidence="1" id="KW-1133">Transmembrane helix</keyword>
<evidence type="ECO:0000256" key="1">
    <source>
        <dbReference type="SAM" id="Phobius"/>
    </source>
</evidence>
<name>A0A0A9B5F2_ARUDO</name>
<accession>A0A0A9B5F2</accession>
<evidence type="ECO:0000313" key="2">
    <source>
        <dbReference type="EMBL" id="JAD59214.1"/>
    </source>
</evidence>
<sequence>MPLQIPQYYAIIIRVFGLVPLQFTSYLNHAIGIRILHVLCMY</sequence>
<proteinExistence type="predicted"/>
<keyword evidence="1" id="KW-0472">Membrane</keyword>
<dbReference type="EMBL" id="GBRH01238681">
    <property type="protein sequence ID" value="JAD59214.1"/>
    <property type="molecule type" value="Transcribed_RNA"/>
</dbReference>
<protein>
    <submittedName>
        <fullName evidence="2">Uncharacterized protein</fullName>
    </submittedName>
</protein>
<organism evidence="2">
    <name type="scientific">Arundo donax</name>
    <name type="common">Giant reed</name>
    <name type="synonym">Donax arundinaceus</name>
    <dbReference type="NCBI Taxonomy" id="35708"/>
    <lineage>
        <taxon>Eukaryota</taxon>
        <taxon>Viridiplantae</taxon>
        <taxon>Streptophyta</taxon>
        <taxon>Embryophyta</taxon>
        <taxon>Tracheophyta</taxon>
        <taxon>Spermatophyta</taxon>
        <taxon>Magnoliopsida</taxon>
        <taxon>Liliopsida</taxon>
        <taxon>Poales</taxon>
        <taxon>Poaceae</taxon>
        <taxon>PACMAD clade</taxon>
        <taxon>Arundinoideae</taxon>
        <taxon>Arundineae</taxon>
        <taxon>Arundo</taxon>
    </lineage>
</organism>
<keyword evidence="1" id="KW-0812">Transmembrane</keyword>
<feature type="transmembrane region" description="Helical" evidence="1">
    <location>
        <begin position="6"/>
        <end position="27"/>
    </location>
</feature>
<dbReference type="AlphaFoldDB" id="A0A0A9B5F2"/>
<reference evidence="2" key="2">
    <citation type="journal article" date="2015" name="Data Brief">
        <title>Shoot transcriptome of the giant reed, Arundo donax.</title>
        <authorList>
            <person name="Barrero R.A."/>
            <person name="Guerrero F.D."/>
            <person name="Moolhuijzen P."/>
            <person name="Goolsby J.A."/>
            <person name="Tidwell J."/>
            <person name="Bellgard S.E."/>
            <person name="Bellgard M.I."/>
        </authorList>
    </citation>
    <scope>NUCLEOTIDE SEQUENCE</scope>
    <source>
        <tissue evidence="2">Shoot tissue taken approximately 20 cm above the soil surface</tissue>
    </source>
</reference>